<dbReference type="OrthoDB" id="5887402at2"/>
<gene>
    <name evidence="1" type="ORF">CAG72_17530</name>
</gene>
<dbReference type="RefSeq" id="WP_161446442.1">
    <property type="nucleotide sequence ID" value="NZ_WXWU01000015.1"/>
</dbReference>
<name>A0A7X4WDZ8_9GAMM</name>
<comment type="caution">
    <text evidence="1">The sequence shown here is derived from an EMBL/GenBank/DDBJ whole genome shotgun (WGS) entry which is preliminary data.</text>
</comment>
<evidence type="ECO:0008006" key="3">
    <source>
        <dbReference type="Google" id="ProtNLM"/>
    </source>
</evidence>
<evidence type="ECO:0000313" key="2">
    <source>
        <dbReference type="Proteomes" id="UP000465712"/>
    </source>
</evidence>
<sequence length="214" mass="23833">MLFTAFPIVSYAVELAVGLQSTFTNIEIQDPEHGDKDVAVMTSGFHILPTASLVSSPYYFSENSNVGVQFQLDWSFFKSGQQELQDSQKNVDLGTSVKGYAITAVPVLFYHLNRDAGSDWNAKVGIGFGAGYLDLKGNYQITHVAEQRGEPRNVNFGGFGMAINVYLEANKGPHQFQLYNFSPVLSEKEYDFQGHNVVMAYKYRFDLSEVWPAG</sequence>
<dbReference type="Proteomes" id="UP000465712">
    <property type="component" value="Unassembled WGS sequence"/>
</dbReference>
<organism evidence="1 2">
    <name type="scientific">Photobacterium halotolerans</name>
    <dbReference type="NCBI Taxonomy" id="265726"/>
    <lineage>
        <taxon>Bacteria</taxon>
        <taxon>Pseudomonadati</taxon>
        <taxon>Pseudomonadota</taxon>
        <taxon>Gammaproteobacteria</taxon>
        <taxon>Vibrionales</taxon>
        <taxon>Vibrionaceae</taxon>
        <taxon>Photobacterium</taxon>
    </lineage>
</organism>
<accession>A0A7X4WDZ8</accession>
<dbReference type="EMBL" id="WXWW01000250">
    <property type="protein sequence ID" value="NAW66999.1"/>
    <property type="molecule type" value="Genomic_DNA"/>
</dbReference>
<proteinExistence type="predicted"/>
<reference evidence="1 2" key="1">
    <citation type="submission" date="2017-05" db="EMBL/GenBank/DDBJ databases">
        <title>High clonality and local adaptation shapes Vibrionaceae linages within an endangered oasis.</title>
        <authorList>
            <person name="Vazquez-Rosas-Landa M."/>
        </authorList>
    </citation>
    <scope>NUCLEOTIDE SEQUENCE [LARGE SCALE GENOMIC DNA]</scope>
    <source>
        <strain evidence="1 2">P46_P4S1P180</strain>
    </source>
</reference>
<dbReference type="AlphaFoldDB" id="A0A7X4WDZ8"/>
<evidence type="ECO:0000313" key="1">
    <source>
        <dbReference type="EMBL" id="NAW66999.1"/>
    </source>
</evidence>
<protein>
    <recommendedName>
        <fullName evidence="3">Outer membrane protein beta-barrel domain-containing protein</fullName>
    </recommendedName>
</protein>